<dbReference type="RefSeq" id="WP_340347750.1">
    <property type="nucleotide sequence ID" value="NZ_JBBKZT010000029.1"/>
</dbReference>
<accession>A0ABU8WWK8</accession>
<comment type="caution">
    <text evidence="1">The sequence shown here is derived from an EMBL/GenBank/DDBJ whole genome shotgun (WGS) entry which is preliminary data.</text>
</comment>
<dbReference type="EMBL" id="JBBKZT010000029">
    <property type="protein sequence ID" value="MEJ8851925.1"/>
    <property type="molecule type" value="Genomic_DNA"/>
</dbReference>
<dbReference type="InterPro" id="IPR058915">
    <property type="entry name" value="AcrVA2-like"/>
</dbReference>
<sequence>MPRSRTALDLAIEEALLRTVHADSGAFDRLPVPIRLRAAGAVQAWRDARRIAGPHGAVFRSAVADSAYPPDLLCNPLADLAGGHGTARFDHHTNILIADACANSVFVQAFWERNGVLYEPTPALHQLLNTSDIAADVPLRMMCPSVPALFIIPDRASWLEGDVEAIAVFTHGSWKNSAPAPGRVLTFVTWSRSIQPIPTLEMGMVNLTVPEDDRTISQALELATHHPPRRGMLAELSPEQARAEWLRRLDYVAKMLLYLSLDDVHVRRDLAYSEAPRSFPGLGRRKRELRQAEVEQLYDRYVVGPAQIAEGPSAHGGELVGHAHIPAHWRRGHFRMQAHGPRSSLRKVMFIKPTLVRSDRLEP</sequence>
<evidence type="ECO:0000313" key="2">
    <source>
        <dbReference type="Proteomes" id="UP001385892"/>
    </source>
</evidence>
<proteinExistence type="predicted"/>
<organism evidence="1 2">
    <name type="scientific">Variovorax rhizosphaerae</name>
    <dbReference type="NCBI Taxonomy" id="1836200"/>
    <lineage>
        <taxon>Bacteria</taxon>
        <taxon>Pseudomonadati</taxon>
        <taxon>Pseudomonadota</taxon>
        <taxon>Betaproteobacteria</taxon>
        <taxon>Burkholderiales</taxon>
        <taxon>Comamonadaceae</taxon>
        <taxon>Variovorax</taxon>
    </lineage>
</organism>
<keyword evidence="2" id="KW-1185">Reference proteome</keyword>
<dbReference type="Pfam" id="PF26125">
    <property type="entry name" value="AcrVA2-like"/>
    <property type="match status" value="1"/>
</dbReference>
<gene>
    <name evidence="1" type="ORF">WKW82_35220</name>
</gene>
<dbReference type="Proteomes" id="UP001385892">
    <property type="component" value="Unassembled WGS sequence"/>
</dbReference>
<evidence type="ECO:0000313" key="1">
    <source>
        <dbReference type="EMBL" id="MEJ8851925.1"/>
    </source>
</evidence>
<reference evidence="1 2" key="1">
    <citation type="submission" date="2024-03" db="EMBL/GenBank/DDBJ databases">
        <title>Novel species of the genus Variovorax.</title>
        <authorList>
            <person name="Liu Q."/>
            <person name="Xin Y.-H."/>
        </authorList>
    </citation>
    <scope>NUCLEOTIDE SEQUENCE [LARGE SCALE GENOMIC DNA]</scope>
    <source>
        <strain evidence="1 2">KACC 18900</strain>
    </source>
</reference>
<name>A0ABU8WWK8_9BURK</name>
<protein>
    <submittedName>
        <fullName evidence="1">Uncharacterized protein</fullName>
    </submittedName>
</protein>